<dbReference type="EMBL" id="JBBKZT010000051">
    <property type="protein sequence ID" value="MEJ8852583.1"/>
    <property type="molecule type" value="Genomic_DNA"/>
</dbReference>
<comment type="caution">
    <text evidence="2">The sequence shown here is derived from an EMBL/GenBank/DDBJ whole genome shotgun (WGS) entry which is preliminary data.</text>
</comment>
<dbReference type="RefSeq" id="WP_340348527.1">
    <property type="nucleotide sequence ID" value="NZ_JBBKZT010000051.1"/>
</dbReference>
<organism evidence="2 3">
    <name type="scientific">Variovorax rhizosphaerae</name>
    <dbReference type="NCBI Taxonomy" id="1836200"/>
    <lineage>
        <taxon>Bacteria</taxon>
        <taxon>Pseudomonadati</taxon>
        <taxon>Pseudomonadota</taxon>
        <taxon>Betaproteobacteria</taxon>
        <taxon>Burkholderiales</taxon>
        <taxon>Comamonadaceae</taxon>
        <taxon>Variovorax</taxon>
    </lineage>
</organism>
<feature type="signal peptide" evidence="1">
    <location>
        <begin position="1"/>
        <end position="27"/>
    </location>
</feature>
<feature type="chain" id="PRO_5045569795" description="Secreted protein" evidence="1">
    <location>
        <begin position="28"/>
        <end position="129"/>
    </location>
</feature>
<proteinExistence type="predicted"/>
<evidence type="ECO:0008006" key="4">
    <source>
        <dbReference type="Google" id="ProtNLM"/>
    </source>
</evidence>
<dbReference type="Proteomes" id="UP001385892">
    <property type="component" value="Unassembled WGS sequence"/>
</dbReference>
<evidence type="ECO:0000313" key="3">
    <source>
        <dbReference type="Proteomes" id="UP001385892"/>
    </source>
</evidence>
<name>A0ABU8WYI1_9BURK</name>
<keyword evidence="3" id="KW-1185">Reference proteome</keyword>
<reference evidence="2 3" key="1">
    <citation type="submission" date="2024-03" db="EMBL/GenBank/DDBJ databases">
        <title>Novel species of the genus Variovorax.</title>
        <authorList>
            <person name="Liu Q."/>
            <person name="Xin Y.-H."/>
        </authorList>
    </citation>
    <scope>NUCLEOTIDE SEQUENCE [LARGE SCALE GENOMIC DNA]</scope>
    <source>
        <strain evidence="2 3">KACC 18900</strain>
    </source>
</reference>
<evidence type="ECO:0000313" key="2">
    <source>
        <dbReference type="EMBL" id="MEJ8852583.1"/>
    </source>
</evidence>
<gene>
    <name evidence="2" type="ORF">WKW82_38650</name>
</gene>
<sequence length="129" mass="13663">MRSSAFIRMLALGLAVSALCPLADALAQERTPTNALQQEADYRVIAARCGTPAFEKKFSRQSRAAVSAGLVSTTRDAAAVERSITALRRSPLALVAASSDCPAQLAQLEAVQKQRSELVKRPGNAPSKP</sequence>
<protein>
    <recommendedName>
        <fullName evidence="4">Secreted protein</fullName>
    </recommendedName>
</protein>
<accession>A0ABU8WYI1</accession>
<keyword evidence="1" id="KW-0732">Signal</keyword>
<evidence type="ECO:0000256" key="1">
    <source>
        <dbReference type="SAM" id="SignalP"/>
    </source>
</evidence>